<dbReference type="EMBL" id="GGMR01018327">
    <property type="protein sequence ID" value="MBY30946.1"/>
    <property type="molecule type" value="Transcribed_RNA"/>
</dbReference>
<dbReference type="PANTHER" id="PTHR11164:SF0">
    <property type="entry name" value="GLUTAMATE--CYSTEINE LIGASE CATALYTIC SUBUNIT"/>
    <property type="match status" value="1"/>
</dbReference>
<comment type="catalytic activity">
    <reaction evidence="10">
        <text>L-cysteine + L-glutamate + ATP = gamma-L-glutamyl-L-cysteine + ADP + phosphate + H(+)</text>
        <dbReference type="Rhea" id="RHEA:13285"/>
        <dbReference type="ChEBI" id="CHEBI:15378"/>
        <dbReference type="ChEBI" id="CHEBI:29985"/>
        <dbReference type="ChEBI" id="CHEBI:30616"/>
        <dbReference type="ChEBI" id="CHEBI:35235"/>
        <dbReference type="ChEBI" id="CHEBI:43474"/>
        <dbReference type="ChEBI" id="CHEBI:58173"/>
        <dbReference type="ChEBI" id="CHEBI:456216"/>
        <dbReference type="EC" id="6.3.2.2"/>
    </reaction>
</comment>
<evidence type="ECO:0000256" key="3">
    <source>
        <dbReference type="ARBA" id="ARBA00012220"/>
    </source>
</evidence>
<comment type="pathway">
    <text evidence="1 10">Sulfur metabolism; glutathione biosynthesis; glutathione from L-cysteine and L-glutamate: step 1/2.</text>
</comment>
<keyword evidence="4 10" id="KW-0436">Ligase</keyword>
<evidence type="ECO:0000256" key="6">
    <source>
        <dbReference type="ARBA" id="ARBA00022741"/>
    </source>
</evidence>
<protein>
    <recommendedName>
        <fullName evidence="3 10">Glutamate--cysteine ligase</fullName>
        <ecNumber evidence="3 10">6.3.2.2</ecNumber>
    </recommendedName>
    <alternativeName>
        <fullName evidence="9 10">Gamma-ECS</fullName>
    </alternativeName>
    <alternativeName>
        <fullName evidence="8 10">Gamma-glutamylcysteine synthetase</fullName>
    </alternativeName>
</protein>
<dbReference type="GO" id="GO:0004357">
    <property type="term" value="F:glutamate-cysteine ligase activity"/>
    <property type="evidence" value="ECO:0007669"/>
    <property type="project" value="UniProtKB-UniRule"/>
</dbReference>
<sequence>MGLLTEGQPLTWEETKRLADHVRQHGVDQFLNLYHQLLDRKGDVLKWGDEVEYIIVKFDHTNKTAKVRLCAQEILGKLNEKEANDPYNVKSLWRPEYGAYMIEGTPGKPYGGLLAHFNIVEANMRYRREEAQQLLGPNEVLMTITNFPRYVKS</sequence>
<keyword evidence="6 10" id="KW-0547">Nucleotide-binding</keyword>
<dbReference type="InterPro" id="IPR014746">
    <property type="entry name" value="Gln_synth/guanido_kin_cat_dom"/>
</dbReference>
<proteinExistence type="inferred from homology"/>
<dbReference type="AlphaFoldDB" id="A0A2S2PQ20"/>
<name>A0A2S2PQ20_SCHGA</name>
<evidence type="ECO:0000256" key="2">
    <source>
        <dbReference type="ARBA" id="ARBA00008100"/>
    </source>
</evidence>
<dbReference type="PANTHER" id="PTHR11164">
    <property type="entry name" value="GLUTAMATE CYSTEINE LIGASE"/>
    <property type="match status" value="1"/>
</dbReference>
<gene>
    <name evidence="11" type="primary">Gclc_2</name>
    <name evidence="11" type="ORF">g.91380</name>
</gene>
<evidence type="ECO:0000256" key="10">
    <source>
        <dbReference type="RuleBase" id="RU367135"/>
    </source>
</evidence>
<comment type="similarity">
    <text evidence="2 10">Belongs to the glutamate--cysteine ligase type 3 family.</text>
</comment>
<organism evidence="11">
    <name type="scientific">Schizaphis graminum</name>
    <name type="common">Green bug aphid</name>
    <dbReference type="NCBI Taxonomy" id="13262"/>
    <lineage>
        <taxon>Eukaryota</taxon>
        <taxon>Metazoa</taxon>
        <taxon>Ecdysozoa</taxon>
        <taxon>Arthropoda</taxon>
        <taxon>Hexapoda</taxon>
        <taxon>Insecta</taxon>
        <taxon>Pterygota</taxon>
        <taxon>Neoptera</taxon>
        <taxon>Paraneoptera</taxon>
        <taxon>Hemiptera</taxon>
        <taxon>Sternorrhyncha</taxon>
        <taxon>Aphidomorpha</taxon>
        <taxon>Aphidoidea</taxon>
        <taxon>Aphididae</taxon>
        <taxon>Aphidini</taxon>
        <taxon>Schizaphis</taxon>
    </lineage>
</organism>
<dbReference type="GO" id="GO:0005524">
    <property type="term" value="F:ATP binding"/>
    <property type="evidence" value="ECO:0007669"/>
    <property type="project" value="UniProtKB-UniRule"/>
</dbReference>
<dbReference type="GO" id="GO:0006750">
    <property type="term" value="P:glutathione biosynthetic process"/>
    <property type="evidence" value="ECO:0007669"/>
    <property type="project" value="UniProtKB-UniRule"/>
</dbReference>
<dbReference type="Gene3D" id="3.30.590.50">
    <property type="match status" value="1"/>
</dbReference>
<evidence type="ECO:0000256" key="7">
    <source>
        <dbReference type="ARBA" id="ARBA00022840"/>
    </source>
</evidence>
<evidence type="ECO:0000313" key="11">
    <source>
        <dbReference type="EMBL" id="MBY30946.1"/>
    </source>
</evidence>
<evidence type="ECO:0000256" key="4">
    <source>
        <dbReference type="ARBA" id="ARBA00022598"/>
    </source>
</evidence>
<dbReference type="EC" id="6.3.2.2" evidence="3 10"/>
<evidence type="ECO:0000256" key="9">
    <source>
        <dbReference type="ARBA" id="ARBA00032122"/>
    </source>
</evidence>
<dbReference type="SUPFAM" id="SSF55931">
    <property type="entry name" value="Glutamine synthetase/guanido kinase"/>
    <property type="match status" value="1"/>
</dbReference>
<accession>A0A2S2PQ20</accession>
<evidence type="ECO:0000256" key="8">
    <source>
        <dbReference type="ARBA" id="ARBA00030585"/>
    </source>
</evidence>
<evidence type="ECO:0000256" key="5">
    <source>
        <dbReference type="ARBA" id="ARBA00022684"/>
    </source>
</evidence>
<dbReference type="InterPro" id="IPR004308">
    <property type="entry name" value="GCS"/>
</dbReference>
<keyword evidence="7 10" id="KW-0067">ATP-binding</keyword>
<reference evidence="11" key="1">
    <citation type="submission" date="2018-04" db="EMBL/GenBank/DDBJ databases">
        <title>Transcriptome of Schizaphis graminum biotype I.</title>
        <authorList>
            <person name="Scully E.D."/>
            <person name="Geib S.M."/>
            <person name="Palmer N.A."/>
            <person name="Koch K."/>
            <person name="Bradshaw J."/>
            <person name="Heng-Moss T."/>
            <person name="Sarath G."/>
        </authorList>
    </citation>
    <scope>NUCLEOTIDE SEQUENCE</scope>
</reference>
<dbReference type="UniPathway" id="UPA00142">
    <property type="reaction ID" value="UER00209"/>
</dbReference>
<evidence type="ECO:0000256" key="1">
    <source>
        <dbReference type="ARBA" id="ARBA00005006"/>
    </source>
</evidence>
<keyword evidence="5 10" id="KW-0317">Glutathione biosynthesis</keyword>
<dbReference type="GO" id="GO:0017109">
    <property type="term" value="C:glutamate-cysteine ligase complex"/>
    <property type="evidence" value="ECO:0007669"/>
    <property type="project" value="TreeGrafter"/>
</dbReference>